<sequence>MTGAGEGEGGYLRESVTQGCCQASSKLHLTSCKIEGRRRIQEAGQEDLQAPLPSA</sequence>
<dbReference type="EMBL" id="JAWDJR010000005">
    <property type="protein sequence ID" value="KAK9975238.1"/>
    <property type="molecule type" value="Genomic_DNA"/>
</dbReference>
<proteinExistence type="predicted"/>
<keyword evidence="2" id="KW-1185">Reference proteome</keyword>
<name>A0AAW2AQ61_CULAL</name>
<reference evidence="1 2" key="1">
    <citation type="submission" date="2024-05" db="EMBL/GenBank/DDBJ databases">
        <title>A high-quality chromosomal-level genome assembly of Topmouth culter (Culter alburnus).</title>
        <authorList>
            <person name="Zhao H."/>
        </authorList>
    </citation>
    <scope>NUCLEOTIDE SEQUENCE [LARGE SCALE GENOMIC DNA]</scope>
    <source>
        <strain evidence="1">CATC2023</strain>
        <tissue evidence="1">Muscle</tissue>
    </source>
</reference>
<dbReference type="Proteomes" id="UP001479290">
    <property type="component" value="Unassembled WGS sequence"/>
</dbReference>
<protein>
    <submittedName>
        <fullName evidence="1">Uncharacterized protein</fullName>
    </submittedName>
</protein>
<feature type="non-terminal residue" evidence="1">
    <location>
        <position position="55"/>
    </location>
</feature>
<gene>
    <name evidence="1" type="ORF">ABG768_023291</name>
</gene>
<dbReference type="AlphaFoldDB" id="A0AAW2AQ61"/>
<evidence type="ECO:0000313" key="1">
    <source>
        <dbReference type="EMBL" id="KAK9975238.1"/>
    </source>
</evidence>
<evidence type="ECO:0000313" key="2">
    <source>
        <dbReference type="Proteomes" id="UP001479290"/>
    </source>
</evidence>
<organism evidence="1 2">
    <name type="scientific">Culter alburnus</name>
    <name type="common">Topmouth culter</name>
    <dbReference type="NCBI Taxonomy" id="194366"/>
    <lineage>
        <taxon>Eukaryota</taxon>
        <taxon>Metazoa</taxon>
        <taxon>Chordata</taxon>
        <taxon>Craniata</taxon>
        <taxon>Vertebrata</taxon>
        <taxon>Euteleostomi</taxon>
        <taxon>Actinopterygii</taxon>
        <taxon>Neopterygii</taxon>
        <taxon>Teleostei</taxon>
        <taxon>Ostariophysi</taxon>
        <taxon>Cypriniformes</taxon>
        <taxon>Xenocyprididae</taxon>
        <taxon>Xenocypridinae</taxon>
        <taxon>Culter</taxon>
    </lineage>
</organism>
<accession>A0AAW2AQ61</accession>
<comment type="caution">
    <text evidence="1">The sequence shown here is derived from an EMBL/GenBank/DDBJ whole genome shotgun (WGS) entry which is preliminary data.</text>
</comment>